<keyword evidence="5 10" id="KW-0547">Nucleotide-binding</keyword>
<feature type="region of interest" description="Disordered" evidence="11">
    <location>
        <begin position="495"/>
        <end position="536"/>
    </location>
</feature>
<dbReference type="InterPro" id="IPR050629">
    <property type="entry name" value="STE20/SPS1-PAK"/>
</dbReference>
<reference evidence="13" key="1">
    <citation type="submission" date="2023-03" db="EMBL/GenBank/DDBJ databases">
        <title>Complete genome of Cladonia borealis.</title>
        <authorList>
            <person name="Park H."/>
        </authorList>
    </citation>
    <scope>NUCLEOTIDE SEQUENCE</scope>
    <source>
        <strain evidence="13">ANT050790</strain>
    </source>
</reference>
<dbReference type="GO" id="GO:0004674">
    <property type="term" value="F:protein serine/threonine kinase activity"/>
    <property type="evidence" value="ECO:0007669"/>
    <property type="project" value="UniProtKB-KW"/>
</dbReference>
<comment type="similarity">
    <text evidence="1">Belongs to the protein kinase superfamily. STE Ser/Thr protein kinase family. STE20 subfamily.</text>
</comment>
<evidence type="ECO:0000256" key="1">
    <source>
        <dbReference type="ARBA" id="ARBA00008874"/>
    </source>
</evidence>
<feature type="domain" description="Protein kinase" evidence="12">
    <location>
        <begin position="52"/>
        <end position="323"/>
    </location>
</feature>
<dbReference type="Gene3D" id="1.10.510.10">
    <property type="entry name" value="Transferase(Phosphotransferase) domain 1"/>
    <property type="match status" value="1"/>
</dbReference>
<dbReference type="SMART" id="SM00220">
    <property type="entry name" value="S_TKc"/>
    <property type="match status" value="1"/>
</dbReference>
<accession>A0AA39R6Z5</accession>
<feature type="compositionally biased region" description="Polar residues" evidence="11">
    <location>
        <begin position="501"/>
        <end position="518"/>
    </location>
</feature>
<name>A0AA39R6Z5_9LECA</name>
<evidence type="ECO:0000256" key="8">
    <source>
        <dbReference type="ARBA" id="ARBA00047899"/>
    </source>
</evidence>
<dbReference type="EC" id="2.7.11.1" evidence="2"/>
<keyword evidence="14" id="KW-1185">Reference proteome</keyword>
<sequence>MATMRASAFLDPNSARSSRLPESQIFTRNEAKKQEAVIHAKLKSAGEPIPPYEFLNFIGKGSYGRVYLARDLRNDRRVALKISDIDAADYKVDPSLRNANLESVMHEYKVLKQLEGAERVNQIFDILDVHSQVWIASEYCPGGSVHTLMQAMNGRVAEKYIKPIARELAKGLKAVHDADIIHRDIKAANVMILENGGLQIIDFGIAGILETKSDRRDTIIGTPHWMGPELLRGLSQPEGKKQHGKEVDVWSYGCTIFEMATGNPPNGRIPTAHLDKHLHRMGPPKLKAENGYSEELSDFIAFTMESEPEKRPTMDAILDHPYIRDTEKDYPTSSLVDLIKAFEEWAYKGNQRSSLISPYGAEAAEFHVESATKTEWRFSTLESTELFENLSPDSSFDFSDTGYNGAPASSSHLPSTHIDPIADISSAQAQEDTMNSYFEGEPPDEYLDQDLADEIYKPMSSPQPLVNANFRPDEASVRRGANHLGSLFGRNVYDFEAPDTRPQSSDLPLRGQNTGLTRQDTDGSTGGSSKSGRNLANIDTLRANSYNARPPTMNFGWEFPAKAPTAVNTHSEEHPNLRTWTPDAELDYGTPSDDFESSYDEEPNMPPTRPALKHAATEPIHVQQSSAMDSTRGSRLDMDALMGTLSVSSGLYAAPAYSQTLQPQAPIPETGPYENESIDLDAMLNGYDNGTPRINDNTYALDPGDDTPRDHIHHQQQHNAHLPPYSLYDTTIEGQQQLGIVPIPNPPSDEAMRAGAPQLVLEMEVGRFAEAFRSGLGILSGQFGSLLEQEDTGPVSASAAVAASLPAHTNGEETKVAAAVVGGGE</sequence>
<evidence type="ECO:0000256" key="4">
    <source>
        <dbReference type="ARBA" id="ARBA00022679"/>
    </source>
</evidence>
<gene>
    <name evidence="13" type="ORF">JMJ35_002022</name>
</gene>
<evidence type="ECO:0000259" key="12">
    <source>
        <dbReference type="PROSITE" id="PS50011"/>
    </source>
</evidence>
<dbReference type="PANTHER" id="PTHR48012">
    <property type="entry name" value="STERILE20-LIKE KINASE, ISOFORM B-RELATED"/>
    <property type="match status" value="1"/>
</dbReference>
<evidence type="ECO:0000256" key="5">
    <source>
        <dbReference type="ARBA" id="ARBA00022741"/>
    </source>
</evidence>
<comment type="caution">
    <text evidence="13">The sequence shown here is derived from an EMBL/GenBank/DDBJ whole genome shotgun (WGS) entry which is preliminary data.</text>
</comment>
<evidence type="ECO:0000313" key="14">
    <source>
        <dbReference type="Proteomes" id="UP001166286"/>
    </source>
</evidence>
<dbReference type="AlphaFoldDB" id="A0AA39R6Z5"/>
<evidence type="ECO:0000256" key="9">
    <source>
        <dbReference type="ARBA" id="ARBA00048679"/>
    </source>
</evidence>
<feature type="binding site" evidence="10">
    <location>
        <position position="81"/>
    </location>
    <ligand>
        <name>ATP</name>
        <dbReference type="ChEBI" id="CHEBI:30616"/>
    </ligand>
</feature>
<proteinExistence type="inferred from homology"/>
<evidence type="ECO:0000256" key="7">
    <source>
        <dbReference type="ARBA" id="ARBA00022840"/>
    </source>
</evidence>
<evidence type="ECO:0000256" key="10">
    <source>
        <dbReference type="PROSITE-ProRule" id="PRU10141"/>
    </source>
</evidence>
<organism evidence="13 14">
    <name type="scientific">Cladonia borealis</name>
    <dbReference type="NCBI Taxonomy" id="184061"/>
    <lineage>
        <taxon>Eukaryota</taxon>
        <taxon>Fungi</taxon>
        <taxon>Dikarya</taxon>
        <taxon>Ascomycota</taxon>
        <taxon>Pezizomycotina</taxon>
        <taxon>Lecanoromycetes</taxon>
        <taxon>OSLEUM clade</taxon>
        <taxon>Lecanoromycetidae</taxon>
        <taxon>Lecanorales</taxon>
        <taxon>Lecanorineae</taxon>
        <taxon>Cladoniaceae</taxon>
        <taxon>Cladonia</taxon>
    </lineage>
</organism>
<keyword evidence="3" id="KW-0723">Serine/threonine-protein kinase</keyword>
<evidence type="ECO:0000256" key="3">
    <source>
        <dbReference type="ARBA" id="ARBA00022527"/>
    </source>
</evidence>
<dbReference type="PANTHER" id="PTHR48012:SF10">
    <property type="entry name" value="FI20177P1"/>
    <property type="match status" value="1"/>
</dbReference>
<dbReference type="PROSITE" id="PS00108">
    <property type="entry name" value="PROTEIN_KINASE_ST"/>
    <property type="match status" value="1"/>
</dbReference>
<evidence type="ECO:0000256" key="2">
    <source>
        <dbReference type="ARBA" id="ARBA00012513"/>
    </source>
</evidence>
<dbReference type="EMBL" id="JAFEKC020000003">
    <property type="protein sequence ID" value="KAK0515988.1"/>
    <property type="molecule type" value="Genomic_DNA"/>
</dbReference>
<evidence type="ECO:0000313" key="13">
    <source>
        <dbReference type="EMBL" id="KAK0515988.1"/>
    </source>
</evidence>
<dbReference type="InterPro" id="IPR017441">
    <property type="entry name" value="Protein_kinase_ATP_BS"/>
</dbReference>
<keyword evidence="7 10" id="KW-0067">ATP-binding</keyword>
<keyword evidence="4" id="KW-0808">Transferase</keyword>
<protein>
    <recommendedName>
        <fullName evidence="2">non-specific serine/threonine protein kinase</fullName>
        <ecNumber evidence="2">2.7.11.1</ecNumber>
    </recommendedName>
</protein>
<dbReference type="GO" id="GO:0005737">
    <property type="term" value="C:cytoplasm"/>
    <property type="evidence" value="ECO:0007669"/>
    <property type="project" value="TreeGrafter"/>
</dbReference>
<dbReference type="InterPro" id="IPR011009">
    <property type="entry name" value="Kinase-like_dom_sf"/>
</dbReference>
<dbReference type="Pfam" id="PF00069">
    <property type="entry name" value="Pkinase"/>
    <property type="match status" value="1"/>
</dbReference>
<dbReference type="SUPFAM" id="SSF56112">
    <property type="entry name" value="Protein kinase-like (PK-like)"/>
    <property type="match status" value="1"/>
</dbReference>
<comment type="catalytic activity">
    <reaction evidence="8">
        <text>L-threonyl-[protein] + ATP = O-phospho-L-threonyl-[protein] + ADP + H(+)</text>
        <dbReference type="Rhea" id="RHEA:46608"/>
        <dbReference type="Rhea" id="RHEA-COMP:11060"/>
        <dbReference type="Rhea" id="RHEA-COMP:11605"/>
        <dbReference type="ChEBI" id="CHEBI:15378"/>
        <dbReference type="ChEBI" id="CHEBI:30013"/>
        <dbReference type="ChEBI" id="CHEBI:30616"/>
        <dbReference type="ChEBI" id="CHEBI:61977"/>
        <dbReference type="ChEBI" id="CHEBI:456216"/>
        <dbReference type="EC" id="2.7.11.1"/>
    </reaction>
</comment>
<dbReference type="Proteomes" id="UP001166286">
    <property type="component" value="Unassembled WGS sequence"/>
</dbReference>
<dbReference type="InterPro" id="IPR000719">
    <property type="entry name" value="Prot_kinase_dom"/>
</dbReference>
<dbReference type="PROSITE" id="PS00107">
    <property type="entry name" value="PROTEIN_KINASE_ATP"/>
    <property type="match status" value="1"/>
</dbReference>
<dbReference type="PROSITE" id="PS50011">
    <property type="entry name" value="PROTEIN_KINASE_DOM"/>
    <property type="match status" value="1"/>
</dbReference>
<evidence type="ECO:0000256" key="6">
    <source>
        <dbReference type="ARBA" id="ARBA00022777"/>
    </source>
</evidence>
<keyword evidence="6" id="KW-0418">Kinase</keyword>
<dbReference type="GO" id="GO:0005524">
    <property type="term" value="F:ATP binding"/>
    <property type="evidence" value="ECO:0007669"/>
    <property type="project" value="UniProtKB-UniRule"/>
</dbReference>
<comment type="catalytic activity">
    <reaction evidence="9">
        <text>L-seryl-[protein] + ATP = O-phospho-L-seryl-[protein] + ADP + H(+)</text>
        <dbReference type="Rhea" id="RHEA:17989"/>
        <dbReference type="Rhea" id="RHEA-COMP:9863"/>
        <dbReference type="Rhea" id="RHEA-COMP:11604"/>
        <dbReference type="ChEBI" id="CHEBI:15378"/>
        <dbReference type="ChEBI" id="CHEBI:29999"/>
        <dbReference type="ChEBI" id="CHEBI:30616"/>
        <dbReference type="ChEBI" id="CHEBI:83421"/>
        <dbReference type="ChEBI" id="CHEBI:456216"/>
        <dbReference type="EC" id="2.7.11.1"/>
    </reaction>
</comment>
<dbReference type="InterPro" id="IPR008271">
    <property type="entry name" value="Ser/Thr_kinase_AS"/>
</dbReference>
<evidence type="ECO:0000256" key="11">
    <source>
        <dbReference type="SAM" id="MobiDB-lite"/>
    </source>
</evidence>